<dbReference type="GO" id="GO:0004497">
    <property type="term" value="F:monooxygenase activity"/>
    <property type="evidence" value="ECO:0007669"/>
    <property type="project" value="UniProtKB-KW"/>
</dbReference>
<keyword evidence="4 8" id="KW-0560">Oxidoreductase</keyword>
<dbReference type="Proteomes" id="UP000011014">
    <property type="component" value="Unassembled WGS sequence"/>
</dbReference>
<evidence type="ECO:0008006" key="10">
    <source>
        <dbReference type="Google" id="ProtNLM"/>
    </source>
</evidence>
<proteinExistence type="inferred from homology"/>
<name>E4Z0H3_OIKDI</name>
<keyword evidence="6 8" id="KW-0503">Monooxygenase</keyword>
<dbReference type="PANTHER" id="PTHR24291:SF50">
    <property type="entry name" value="BIFUNCTIONAL ALBAFLAVENONE MONOOXYGENASE_TERPENE SYNTHASE"/>
    <property type="match status" value="1"/>
</dbReference>
<evidence type="ECO:0000256" key="4">
    <source>
        <dbReference type="ARBA" id="ARBA00023002"/>
    </source>
</evidence>
<dbReference type="PROSITE" id="PS00086">
    <property type="entry name" value="CYTOCHROME_P450"/>
    <property type="match status" value="1"/>
</dbReference>
<keyword evidence="5 7" id="KW-0408">Iron</keyword>
<evidence type="ECO:0000256" key="5">
    <source>
        <dbReference type="ARBA" id="ARBA00023004"/>
    </source>
</evidence>
<evidence type="ECO:0000256" key="1">
    <source>
        <dbReference type="ARBA" id="ARBA00010617"/>
    </source>
</evidence>
<dbReference type="GO" id="GO:0020037">
    <property type="term" value="F:heme binding"/>
    <property type="evidence" value="ECO:0007669"/>
    <property type="project" value="InterPro"/>
</dbReference>
<evidence type="ECO:0000256" key="3">
    <source>
        <dbReference type="ARBA" id="ARBA00022723"/>
    </source>
</evidence>
<dbReference type="PRINTS" id="PR00385">
    <property type="entry name" value="P450"/>
</dbReference>
<evidence type="ECO:0000256" key="2">
    <source>
        <dbReference type="ARBA" id="ARBA00022617"/>
    </source>
</evidence>
<feature type="non-terminal residue" evidence="9">
    <location>
        <position position="1"/>
    </location>
</feature>
<evidence type="ECO:0000256" key="7">
    <source>
        <dbReference type="PIRSR" id="PIRSR602403-1"/>
    </source>
</evidence>
<dbReference type="SUPFAM" id="SSF48264">
    <property type="entry name" value="Cytochrome P450"/>
    <property type="match status" value="1"/>
</dbReference>
<sequence length="506" mass="57940">VLKLAKQAKRLNQFTDQHYKPSGQNFFGSFGEFIKTMRMSIEDGSISEEFLIWRQRKFKESKNSAFPGTWIFKTLPWRQLMYVADPSLVEMMAQIPPSSVAQGGFAGDLLELDTNGFKNGLVMLEHDDWKKQRKIISQIFHRKQLDQYIDTMDQAAITFTEKLSEQSSFSKTGSYEKSRLFVYEVLFKTIFGDSTAEVQTDKTYESIITTFQKLGEAINTKIRSLPLILLLKKIPLGIELAKKFWSPLREEQEHQVSRDEYLHKMVEKSRSELSQGFQNSDLTSILLQSQEKLGKSALSDAQIHSHLFTFLFAGHETTLAALSWSLFHLGENPEWAEKIKEEFFDLGGRMDRQTITQAKYTEAFIKEILRIRHVVDMMVPRKLIKDVSLPDGRVLPKGLQYIVDLGNIHRSEANFGPNPTRFDPSRFLEPKTMSDKSGKYGFMPFGGGTRMCVGNHFAMQLLKIAVMRVASTLKIDNRHNGEVKNQMEGVSWRPKSGSLAQKFSSL</sequence>
<dbReference type="Gene3D" id="1.10.630.10">
    <property type="entry name" value="Cytochrome P450"/>
    <property type="match status" value="1"/>
</dbReference>
<dbReference type="AlphaFoldDB" id="E4Z0H3"/>
<dbReference type="InterPro" id="IPR050196">
    <property type="entry name" value="Cytochrome_P450_Monoox"/>
</dbReference>
<dbReference type="GO" id="GO:0005506">
    <property type="term" value="F:iron ion binding"/>
    <property type="evidence" value="ECO:0007669"/>
    <property type="project" value="InterPro"/>
</dbReference>
<keyword evidence="3 7" id="KW-0479">Metal-binding</keyword>
<evidence type="ECO:0000256" key="8">
    <source>
        <dbReference type="RuleBase" id="RU000461"/>
    </source>
</evidence>
<dbReference type="InterPro" id="IPR002403">
    <property type="entry name" value="Cyt_P450_E_grp-IV"/>
</dbReference>
<evidence type="ECO:0000256" key="6">
    <source>
        <dbReference type="ARBA" id="ARBA00023033"/>
    </source>
</evidence>
<dbReference type="CDD" id="cd00302">
    <property type="entry name" value="cytochrome_P450"/>
    <property type="match status" value="1"/>
</dbReference>
<evidence type="ECO:0000313" key="9">
    <source>
        <dbReference type="EMBL" id="CBY41201.1"/>
    </source>
</evidence>
<dbReference type="InterPro" id="IPR001128">
    <property type="entry name" value="Cyt_P450"/>
</dbReference>
<dbReference type="PRINTS" id="PR00465">
    <property type="entry name" value="EP450IV"/>
</dbReference>
<protein>
    <recommendedName>
        <fullName evidence="10">Cytochrome P450</fullName>
    </recommendedName>
</protein>
<gene>
    <name evidence="9" type="ORF">GSOID_T00023260001</name>
</gene>
<dbReference type="Pfam" id="PF00067">
    <property type="entry name" value="p450"/>
    <property type="match status" value="1"/>
</dbReference>
<feature type="binding site" description="axial binding residue" evidence="7">
    <location>
        <position position="452"/>
    </location>
    <ligand>
        <name>heme</name>
        <dbReference type="ChEBI" id="CHEBI:30413"/>
    </ligand>
    <ligandPart>
        <name>Fe</name>
        <dbReference type="ChEBI" id="CHEBI:18248"/>
    </ligandPart>
</feature>
<organism evidence="9">
    <name type="scientific">Oikopleura dioica</name>
    <name type="common">Tunicate</name>
    <dbReference type="NCBI Taxonomy" id="34765"/>
    <lineage>
        <taxon>Eukaryota</taxon>
        <taxon>Metazoa</taxon>
        <taxon>Chordata</taxon>
        <taxon>Tunicata</taxon>
        <taxon>Appendicularia</taxon>
        <taxon>Copelata</taxon>
        <taxon>Oikopleuridae</taxon>
        <taxon>Oikopleura</taxon>
    </lineage>
</organism>
<reference evidence="9" key="1">
    <citation type="journal article" date="2010" name="Science">
        <title>Plasticity of animal genome architecture unmasked by rapid evolution of a pelagic tunicate.</title>
        <authorList>
            <person name="Denoeud F."/>
            <person name="Henriet S."/>
            <person name="Mungpakdee S."/>
            <person name="Aury J.M."/>
            <person name="Da Silva C."/>
            <person name="Brinkmann H."/>
            <person name="Mikhaleva J."/>
            <person name="Olsen L.C."/>
            <person name="Jubin C."/>
            <person name="Canestro C."/>
            <person name="Bouquet J.M."/>
            <person name="Danks G."/>
            <person name="Poulain J."/>
            <person name="Campsteijn C."/>
            <person name="Adamski M."/>
            <person name="Cross I."/>
            <person name="Yadetie F."/>
            <person name="Muffato M."/>
            <person name="Louis A."/>
            <person name="Butcher S."/>
            <person name="Tsagkogeorga G."/>
            <person name="Konrad A."/>
            <person name="Singh S."/>
            <person name="Jensen M.F."/>
            <person name="Cong E.H."/>
            <person name="Eikeseth-Otteraa H."/>
            <person name="Noel B."/>
            <person name="Anthouard V."/>
            <person name="Porcel B.M."/>
            <person name="Kachouri-Lafond R."/>
            <person name="Nishino A."/>
            <person name="Ugolini M."/>
            <person name="Chourrout P."/>
            <person name="Nishida H."/>
            <person name="Aasland R."/>
            <person name="Huzurbazar S."/>
            <person name="Westhof E."/>
            <person name="Delsuc F."/>
            <person name="Lehrach H."/>
            <person name="Reinhardt R."/>
            <person name="Weissenbach J."/>
            <person name="Roy S.W."/>
            <person name="Artiguenave F."/>
            <person name="Postlethwait J.H."/>
            <person name="Manak J.R."/>
            <person name="Thompson E.M."/>
            <person name="Jaillon O."/>
            <person name="Du Pasquier L."/>
            <person name="Boudinot P."/>
            <person name="Liberles D.A."/>
            <person name="Volff J.N."/>
            <person name="Philippe H."/>
            <person name="Lenhard B."/>
            <person name="Roest Crollius H."/>
            <person name="Wincker P."/>
            <person name="Chourrout D."/>
        </authorList>
    </citation>
    <scope>NUCLEOTIDE SEQUENCE [LARGE SCALE GENOMIC DNA]</scope>
</reference>
<dbReference type="PANTHER" id="PTHR24291">
    <property type="entry name" value="CYTOCHROME P450 FAMILY 4"/>
    <property type="match status" value="1"/>
</dbReference>
<keyword evidence="2 7" id="KW-0349">Heme</keyword>
<comment type="similarity">
    <text evidence="1 8">Belongs to the cytochrome P450 family.</text>
</comment>
<dbReference type="EMBL" id="FN656315">
    <property type="protein sequence ID" value="CBY41201.1"/>
    <property type="molecule type" value="Genomic_DNA"/>
</dbReference>
<dbReference type="InterPro" id="IPR017972">
    <property type="entry name" value="Cyt_P450_CS"/>
</dbReference>
<dbReference type="InterPro" id="IPR036396">
    <property type="entry name" value="Cyt_P450_sf"/>
</dbReference>
<comment type="cofactor">
    <cofactor evidence="7">
        <name>heme</name>
        <dbReference type="ChEBI" id="CHEBI:30413"/>
    </cofactor>
</comment>
<accession>E4Z0H3</accession>
<dbReference type="GO" id="GO:0016705">
    <property type="term" value="F:oxidoreductase activity, acting on paired donors, with incorporation or reduction of molecular oxygen"/>
    <property type="evidence" value="ECO:0007669"/>
    <property type="project" value="InterPro"/>
</dbReference>